<dbReference type="EMBL" id="JACAZI010000011">
    <property type="protein sequence ID" value="KAF7348641.1"/>
    <property type="molecule type" value="Genomic_DNA"/>
</dbReference>
<evidence type="ECO:0000313" key="5">
    <source>
        <dbReference type="Proteomes" id="UP000620124"/>
    </source>
</evidence>
<evidence type="ECO:0000256" key="1">
    <source>
        <dbReference type="ARBA" id="ARBA00022679"/>
    </source>
</evidence>
<dbReference type="InterPro" id="IPR050830">
    <property type="entry name" value="Fungal_FAS"/>
</dbReference>
<organism evidence="4 5">
    <name type="scientific">Mycena venus</name>
    <dbReference type="NCBI Taxonomy" id="2733690"/>
    <lineage>
        <taxon>Eukaryota</taxon>
        <taxon>Fungi</taxon>
        <taxon>Dikarya</taxon>
        <taxon>Basidiomycota</taxon>
        <taxon>Agaricomycotina</taxon>
        <taxon>Agaricomycetes</taxon>
        <taxon>Agaricomycetidae</taxon>
        <taxon>Agaricales</taxon>
        <taxon>Marasmiineae</taxon>
        <taxon>Mycenaceae</taxon>
        <taxon>Mycena</taxon>
    </lineage>
</organism>
<name>A0A8H7CUN3_9AGAR</name>
<dbReference type="Gene3D" id="6.10.140.1400">
    <property type="match status" value="1"/>
</dbReference>
<reference evidence="4" key="1">
    <citation type="submission" date="2020-05" db="EMBL/GenBank/DDBJ databases">
        <title>Mycena genomes resolve the evolution of fungal bioluminescence.</title>
        <authorList>
            <person name="Tsai I.J."/>
        </authorList>
    </citation>
    <scope>NUCLEOTIDE SEQUENCE</scope>
    <source>
        <strain evidence="4">CCC161011</strain>
    </source>
</reference>
<keyword evidence="1" id="KW-0808">Transferase</keyword>
<dbReference type="PANTHER" id="PTHR10982:SF21">
    <property type="entry name" value="FATTY ACID SYNTHASE SUBUNIT BETA"/>
    <property type="match status" value="1"/>
</dbReference>
<evidence type="ECO:0000259" key="3">
    <source>
        <dbReference type="Pfam" id="PF18325"/>
    </source>
</evidence>
<feature type="domain" description="Fatty acid synthase subunit alpha acyl carrier" evidence="3">
    <location>
        <begin position="230"/>
        <end position="321"/>
    </location>
</feature>
<dbReference type="Pfam" id="PF18325">
    <property type="entry name" value="Fas_alpha_ACP"/>
    <property type="match status" value="1"/>
</dbReference>
<dbReference type="PANTHER" id="PTHR10982">
    <property type="entry name" value="MALONYL COA-ACYL CARRIER PROTEIN TRANSACYLASE"/>
    <property type="match status" value="1"/>
</dbReference>
<dbReference type="Gene3D" id="3.30.70.3330">
    <property type="match status" value="1"/>
</dbReference>
<dbReference type="InterPro" id="IPR040899">
    <property type="entry name" value="Fas_alpha_ACP"/>
</dbReference>
<feature type="domain" description="Malonyl-CoA:ACP transacylase (MAT)" evidence="2">
    <location>
        <begin position="5"/>
        <end position="170"/>
    </location>
</feature>
<keyword evidence="5" id="KW-1185">Reference proteome</keyword>
<dbReference type="FunFam" id="3.30.70.3330:FF:000001">
    <property type="entry name" value="Fatty acid synthase subunit beta dehydratase"/>
    <property type="match status" value="1"/>
</dbReference>
<dbReference type="GO" id="GO:0008897">
    <property type="term" value="F:holo-[acyl-carrier-protein] synthase activity"/>
    <property type="evidence" value="ECO:0007669"/>
    <property type="project" value="InterPro"/>
</dbReference>
<gene>
    <name evidence="4" type="ORF">MVEN_01382200</name>
</gene>
<dbReference type="AlphaFoldDB" id="A0A8H7CUN3"/>
<dbReference type="OrthoDB" id="3243207at2759"/>
<proteinExistence type="predicted"/>
<evidence type="ECO:0000259" key="2">
    <source>
        <dbReference type="Pfam" id="PF00698"/>
    </source>
</evidence>
<sequence>MDVALLEVVNSIATSTGTLLEIVDYNVEGQQYVCAGELIPLRTMMNVLNYLKVQKIDIAKLTETFTVEKVKEMLSDIVTECHTRATEQQKVEGYIKLERGFATIPLPGIDVPFHSRYLWAGVMPFRAYLSKKINVANLNPDMLIGKYIPNLIAIPFAVTKEYAQIIYDQTSSPRLDKVLKKWDQERWASDPSPTLTGIVTRMLKANLATAAAAPAPVAATAPSGPSVTNEDVPIKAIDILSIIVAQKLKKRVDEVLLSKSIKDLVGGKSTLQNEILGNLQIEFSEKGEELPLGELGGTLASGFGGTLGKYTTGMVSRVVSRCWRQDAG</sequence>
<protein>
    <submittedName>
        <fullName evidence="4">Fatty acid synthase subunit alpha</fullName>
    </submittedName>
</protein>
<evidence type="ECO:0000313" key="4">
    <source>
        <dbReference type="EMBL" id="KAF7348641.1"/>
    </source>
</evidence>
<dbReference type="Pfam" id="PF00698">
    <property type="entry name" value="Acyl_transf_1"/>
    <property type="match status" value="1"/>
</dbReference>
<comment type="caution">
    <text evidence="4">The sequence shown here is derived from an EMBL/GenBank/DDBJ whole genome shotgun (WGS) entry which is preliminary data.</text>
</comment>
<dbReference type="InterPro" id="IPR014043">
    <property type="entry name" value="Acyl_transferase_dom"/>
</dbReference>
<dbReference type="Proteomes" id="UP000620124">
    <property type="component" value="Unassembled WGS sequence"/>
</dbReference>
<accession>A0A8H7CUN3</accession>